<gene>
    <name evidence="2" type="ORF">ANBU17_28300</name>
</gene>
<name>A0A916VEK4_9FIRM</name>
<sequence>MSYIDCPCYSCNDRTTGAKRVACHPDCEKFAAWKAKQQKAREKKKKDKPYRSDTMAKSIKRKQMNQKAGRR</sequence>
<dbReference type="AlphaFoldDB" id="A0A916VEK4"/>
<accession>A0A916VEK4</accession>
<evidence type="ECO:0000313" key="2">
    <source>
        <dbReference type="EMBL" id="GFO86483.1"/>
    </source>
</evidence>
<evidence type="ECO:0000256" key="1">
    <source>
        <dbReference type="SAM" id="MobiDB-lite"/>
    </source>
</evidence>
<feature type="region of interest" description="Disordered" evidence="1">
    <location>
        <begin position="35"/>
        <end position="71"/>
    </location>
</feature>
<feature type="compositionally biased region" description="Basic residues" evidence="1">
    <location>
        <begin position="36"/>
        <end position="48"/>
    </location>
</feature>
<organism evidence="2 3">
    <name type="scientific">Anaerostipes butyraticus</name>
    <dbReference type="NCBI Taxonomy" id="645466"/>
    <lineage>
        <taxon>Bacteria</taxon>
        <taxon>Bacillati</taxon>
        <taxon>Bacillota</taxon>
        <taxon>Clostridia</taxon>
        <taxon>Lachnospirales</taxon>
        <taxon>Lachnospiraceae</taxon>
        <taxon>Anaerostipes</taxon>
    </lineage>
</organism>
<dbReference type="EMBL" id="BLYI01000065">
    <property type="protein sequence ID" value="GFO86483.1"/>
    <property type="molecule type" value="Genomic_DNA"/>
</dbReference>
<feature type="compositionally biased region" description="Basic residues" evidence="1">
    <location>
        <begin position="58"/>
        <end position="71"/>
    </location>
</feature>
<reference evidence="2" key="1">
    <citation type="submission" date="2020-06" db="EMBL/GenBank/DDBJ databases">
        <title>Characterization of fructooligosaccharide metabolism and fructooligosaccharide-degrading enzymes in human commensal butyrate producers.</title>
        <authorList>
            <person name="Tanno H."/>
            <person name="Fujii T."/>
            <person name="Hirano K."/>
            <person name="Maeno S."/>
            <person name="Tonozuka T."/>
            <person name="Sakamoto M."/>
            <person name="Ohkuma M."/>
            <person name="Tochio T."/>
            <person name="Endo A."/>
        </authorList>
    </citation>
    <scope>NUCLEOTIDE SEQUENCE</scope>
    <source>
        <strain evidence="2">JCM 17466</strain>
    </source>
</reference>
<keyword evidence="3" id="KW-1185">Reference proteome</keyword>
<dbReference type="Proteomes" id="UP000613208">
    <property type="component" value="Unassembled WGS sequence"/>
</dbReference>
<proteinExistence type="predicted"/>
<evidence type="ECO:0000313" key="3">
    <source>
        <dbReference type="Proteomes" id="UP000613208"/>
    </source>
</evidence>
<dbReference type="RefSeq" id="WP_201312136.1">
    <property type="nucleotide sequence ID" value="NZ_BLYI01000065.1"/>
</dbReference>
<comment type="caution">
    <text evidence="2">The sequence shown here is derived from an EMBL/GenBank/DDBJ whole genome shotgun (WGS) entry which is preliminary data.</text>
</comment>
<protein>
    <submittedName>
        <fullName evidence="2">Uncharacterized protein</fullName>
    </submittedName>
</protein>